<dbReference type="EMBL" id="JALJOQ010000035">
    <property type="protein sequence ID" value="KAK9806695.1"/>
    <property type="molecule type" value="Genomic_DNA"/>
</dbReference>
<protein>
    <submittedName>
        <fullName evidence="2">Uncharacterized protein</fullName>
    </submittedName>
</protein>
<name>A0AAW1P9S0_9CHLO</name>
<dbReference type="Proteomes" id="UP001465755">
    <property type="component" value="Unassembled WGS sequence"/>
</dbReference>
<proteinExistence type="predicted"/>
<feature type="region of interest" description="Disordered" evidence="1">
    <location>
        <begin position="240"/>
        <end position="280"/>
    </location>
</feature>
<evidence type="ECO:0000256" key="1">
    <source>
        <dbReference type="SAM" id="MobiDB-lite"/>
    </source>
</evidence>
<evidence type="ECO:0000313" key="3">
    <source>
        <dbReference type="Proteomes" id="UP001465755"/>
    </source>
</evidence>
<evidence type="ECO:0000313" key="2">
    <source>
        <dbReference type="EMBL" id="KAK9806695.1"/>
    </source>
</evidence>
<organism evidence="2 3">
    <name type="scientific">Symbiochloris irregularis</name>
    <dbReference type="NCBI Taxonomy" id="706552"/>
    <lineage>
        <taxon>Eukaryota</taxon>
        <taxon>Viridiplantae</taxon>
        <taxon>Chlorophyta</taxon>
        <taxon>core chlorophytes</taxon>
        <taxon>Trebouxiophyceae</taxon>
        <taxon>Trebouxiales</taxon>
        <taxon>Trebouxiaceae</taxon>
        <taxon>Symbiochloris</taxon>
    </lineage>
</organism>
<sequence length="297" mass="32028">MAMGGWDLLAGASDDACNRYFDLDSAACADGRDILDTTWIPGPRERQLASRARLAEDSEVKLPLDQQGSALLAWHLAQRSQESSLQQRRVRSASVFLSSQPQQGPPSLVPQILDRAAGRTVAQTSTSSAAPYNVWEGMTKCAKRHCRWERSAEGGMLAPGLHQNQPSDQCAAEGSFSCISSDSAGIRTDATDAPDSPQFSSSHAWPSVLVGGASPFSMPKVCSLDGNSLFMINQRLQASRDSASYPKTPPQQMPPPKPAGMGQIEPPPQDNVLDTGGSWDDEEGLVTVRYPYHDVWA</sequence>
<keyword evidence="3" id="KW-1185">Reference proteome</keyword>
<comment type="caution">
    <text evidence="2">The sequence shown here is derived from an EMBL/GenBank/DDBJ whole genome shotgun (WGS) entry which is preliminary data.</text>
</comment>
<dbReference type="AlphaFoldDB" id="A0AAW1P9S0"/>
<gene>
    <name evidence="2" type="ORF">WJX73_009681</name>
</gene>
<feature type="compositionally biased region" description="Pro residues" evidence="1">
    <location>
        <begin position="247"/>
        <end position="258"/>
    </location>
</feature>
<reference evidence="2 3" key="1">
    <citation type="journal article" date="2024" name="Nat. Commun.">
        <title>Phylogenomics reveals the evolutionary origins of lichenization in chlorophyte algae.</title>
        <authorList>
            <person name="Puginier C."/>
            <person name="Libourel C."/>
            <person name="Otte J."/>
            <person name="Skaloud P."/>
            <person name="Haon M."/>
            <person name="Grisel S."/>
            <person name="Petersen M."/>
            <person name="Berrin J.G."/>
            <person name="Delaux P.M."/>
            <person name="Dal Grande F."/>
            <person name="Keller J."/>
        </authorList>
    </citation>
    <scope>NUCLEOTIDE SEQUENCE [LARGE SCALE GENOMIC DNA]</scope>
    <source>
        <strain evidence="2 3">SAG 2036</strain>
    </source>
</reference>
<accession>A0AAW1P9S0</accession>